<feature type="compositionally biased region" description="Polar residues" evidence="1">
    <location>
        <begin position="32"/>
        <end position="41"/>
    </location>
</feature>
<proteinExistence type="predicted"/>
<name>A0AAN7LDI8_9MYRT</name>
<feature type="compositionally biased region" description="Basic and acidic residues" evidence="1">
    <location>
        <begin position="43"/>
        <end position="53"/>
    </location>
</feature>
<comment type="caution">
    <text evidence="2">The sequence shown here is derived from an EMBL/GenBank/DDBJ whole genome shotgun (WGS) entry which is preliminary data.</text>
</comment>
<protein>
    <submittedName>
        <fullName evidence="2">Uncharacterized protein</fullName>
    </submittedName>
</protein>
<dbReference type="EMBL" id="JAXIOK010000001">
    <property type="protein sequence ID" value="KAK4780998.1"/>
    <property type="molecule type" value="Genomic_DNA"/>
</dbReference>
<reference evidence="2 3" key="1">
    <citation type="journal article" date="2023" name="Hortic Res">
        <title>Pangenome of water caltrop reveals structural variations and asymmetric subgenome divergence after allopolyploidization.</title>
        <authorList>
            <person name="Zhang X."/>
            <person name="Chen Y."/>
            <person name="Wang L."/>
            <person name="Yuan Y."/>
            <person name="Fang M."/>
            <person name="Shi L."/>
            <person name="Lu R."/>
            <person name="Comes H.P."/>
            <person name="Ma Y."/>
            <person name="Chen Y."/>
            <person name="Huang G."/>
            <person name="Zhou Y."/>
            <person name="Zheng Z."/>
            <person name="Qiu Y."/>
        </authorList>
    </citation>
    <scope>NUCLEOTIDE SEQUENCE [LARGE SCALE GENOMIC DNA]</scope>
    <source>
        <tissue evidence="2">Roots</tissue>
    </source>
</reference>
<evidence type="ECO:0000313" key="2">
    <source>
        <dbReference type="EMBL" id="KAK4780998.1"/>
    </source>
</evidence>
<organism evidence="2 3">
    <name type="scientific">Trapa incisa</name>
    <dbReference type="NCBI Taxonomy" id="236973"/>
    <lineage>
        <taxon>Eukaryota</taxon>
        <taxon>Viridiplantae</taxon>
        <taxon>Streptophyta</taxon>
        <taxon>Embryophyta</taxon>
        <taxon>Tracheophyta</taxon>
        <taxon>Spermatophyta</taxon>
        <taxon>Magnoliopsida</taxon>
        <taxon>eudicotyledons</taxon>
        <taxon>Gunneridae</taxon>
        <taxon>Pentapetalae</taxon>
        <taxon>rosids</taxon>
        <taxon>malvids</taxon>
        <taxon>Myrtales</taxon>
        <taxon>Lythraceae</taxon>
        <taxon>Trapa</taxon>
    </lineage>
</organism>
<gene>
    <name evidence="2" type="ORF">SAY87_017104</name>
</gene>
<evidence type="ECO:0000313" key="3">
    <source>
        <dbReference type="Proteomes" id="UP001345219"/>
    </source>
</evidence>
<accession>A0AAN7LDI8</accession>
<evidence type="ECO:0000256" key="1">
    <source>
        <dbReference type="SAM" id="MobiDB-lite"/>
    </source>
</evidence>
<keyword evidence="3" id="KW-1185">Reference proteome</keyword>
<dbReference type="Proteomes" id="UP001345219">
    <property type="component" value="Chromosome 13"/>
</dbReference>
<dbReference type="AlphaFoldDB" id="A0AAN7LDI8"/>
<sequence length="104" mass="11089">MEKRAVKPNNLLMDNCLFRLYFFTSALRQNRSGHASGSIQMETEARRPVDRAPKRVSGGGGNGAVRNGPESRFRPGCEGHCSVLPDQGSSVPPCRCSVAAAAAA</sequence>
<feature type="region of interest" description="Disordered" evidence="1">
    <location>
        <begin position="32"/>
        <end position="72"/>
    </location>
</feature>